<dbReference type="PROSITE" id="PS51257">
    <property type="entry name" value="PROKAR_LIPOPROTEIN"/>
    <property type="match status" value="1"/>
</dbReference>
<dbReference type="AlphaFoldDB" id="A0A212JFR8"/>
<evidence type="ECO:0000313" key="1">
    <source>
        <dbReference type="EMBL" id="SBV98278.1"/>
    </source>
</evidence>
<organism evidence="1">
    <name type="scientific">uncultured Dysgonomonas sp</name>
    <dbReference type="NCBI Taxonomy" id="206096"/>
    <lineage>
        <taxon>Bacteria</taxon>
        <taxon>Pseudomonadati</taxon>
        <taxon>Bacteroidota</taxon>
        <taxon>Bacteroidia</taxon>
        <taxon>Bacteroidales</taxon>
        <taxon>Dysgonomonadaceae</taxon>
        <taxon>Dysgonomonas</taxon>
        <taxon>environmental samples</taxon>
    </lineage>
</organism>
<reference evidence="1" key="1">
    <citation type="submission" date="2016-04" db="EMBL/GenBank/DDBJ databases">
        <authorList>
            <person name="Evans L.H."/>
            <person name="Alamgir A."/>
            <person name="Owens N."/>
            <person name="Weber N.D."/>
            <person name="Virtaneva K."/>
            <person name="Barbian K."/>
            <person name="Babar A."/>
            <person name="Rosenke K."/>
        </authorList>
    </citation>
    <scope>NUCLEOTIDE SEQUENCE</scope>
    <source>
        <strain evidence="1">86-1</strain>
    </source>
</reference>
<dbReference type="EMBL" id="FLUM01000001">
    <property type="protein sequence ID" value="SBV98278.1"/>
    <property type="molecule type" value="Genomic_DNA"/>
</dbReference>
<sequence>MRNLIIIPFTLLLISCTSQNKDMNNSGEQKADTIFITYFQHSVDSDVAITCDKIASIQKDHLENDYNSYFEYGMIPLVIDTFIVNSEYIEKIDSLLQLREKIETFNDDKRMLVSIKRHNGKNDELCIGNFLAPKVYYNNEPYIIADELIFILRYKSGYYRWNDPNLFQELNNHKEIKKELEEQLIVDDEFRKEKEKILLNQAIE</sequence>
<evidence type="ECO:0008006" key="2">
    <source>
        <dbReference type="Google" id="ProtNLM"/>
    </source>
</evidence>
<accession>A0A212JFR8</accession>
<proteinExistence type="predicted"/>
<name>A0A212JFR8_9BACT</name>
<protein>
    <recommendedName>
        <fullName evidence="2">Lipoprotein</fullName>
    </recommendedName>
</protein>
<gene>
    <name evidence="1" type="ORF">KL86DYS1_12129</name>
</gene>
<dbReference type="RefSeq" id="WP_296940704.1">
    <property type="nucleotide sequence ID" value="NZ_LT599032.1"/>
</dbReference>